<evidence type="ECO:0000256" key="5">
    <source>
        <dbReference type="ARBA" id="ARBA00022989"/>
    </source>
</evidence>
<evidence type="ECO:0000256" key="2">
    <source>
        <dbReference type="ARBA" id="ARBA00006279"/>
    </source>
</evidence>
<dbReference type="Proteomes" id="UP000242519">
    <property type="component" value="Unassembled WGS sequence"/>
</dbReference>
<evidence type="ECO:0000256" key="4">
    <source>
        <dbReference type="ARBA" id="ARBA00022692"/>
    </source>
</evidence>
<reference evidence="8 9" key="1">
    <citation type="submission" date="2017-04" db="EMBL/GenBank/DDBJ databases">
        <title>Draft genome sequence of Marssonina coronaria NL1: causal agent of apple blotch.</title>
        <authorList>
            <person name="Cheng Q."/>
        </authorList>
    </citation>
    <scope>NUCLEOTIDE SEQUENCE [LARGE SCALE GENOMIC DNA]</scope>
    <source>
        <strain evidence="8 9">NL1</strain>
    </source>
</reference>
<gene>
    <name evidence="8" type="ORF">B2J93_8811</name>
</gene>
<comment type="caution">
    <text evidence="8">The sequence shown here is derived from an EMBL/GenBank/DDBJ whole genome shotgun (WGS) entry which is preliminary data.</text>
</comment>
<keyword evidence="4 7" id="KW-0812">Transmembrane</keyword>
<keyword evidence="5 7" id="KW-1133">Transmembrane helix</keyword>
<sequence length="536" mass="58831">MSSERVGTAETRLEAVLGASATHRDEHFPAGDSMDDDRQSLDALISDPETQDVRAEREFTLLPQGIRWWRIYGLHFLFKWNARTFEYVSVRSAAPVTVASAEGIVATLSSIVFSSSVGAWIDRSSNQATPFLTSIFVNHGAIVLAYLAWMFWPALVDDGSASTRNVLFGAIIVLDVIQNLSATANSLSLGRDWIPSLVGIDLSSEQTLTQVNAVVARVDLLCKVASPSLLPIVISTFSRNTWIALVTMSTVSVWCLEGFCLHRVTRENPRLLSPRVQSKRAEEAVEDRMGEPENLLGRASVHLHRRPLRRIRQFFSMAVWPASITTAFLYLTVLVYSATLITYLLQRGFSLSVVTTARTSGSLMGFVATFTTPVASRYLTRRLSLASNNGIVTRKLGSWGITGQFLALIPVVLVLWNLPPSSPGVGSTAASAASQASLLTTVTLFGFLSLSRLFLWTYSLMEQEIEQSEVPASQRSTFSGTGESFRSCFDLLHWTATVVWSRPEEFKGLAGASLCVVGGSALWFSTWARRSRPSSL</sequence>
<dbReference type="EMBL" id="MZNU01000034">
    <property type="protein sequence ID" value="OWP06754.1"/>
    <property type="molecule type" value="Genomic_DNA"/>
</dbReference>
<comment type="caution">
    <text evidence="7">Lacks conserved residue(s) required for the propagation of feature annotation.</text>
</comment>
<evidence type="ECO:0000313" key="9">
    <source>
        <dbReference type="Proteomes" id="UP000242519"/>
    </source>
</evidence>
<comment type="similarity">
    <text evidence="2 7">Belongs to the ferroportin (FP) (TC 2.A.100) family. SLC40A subfamily.</text>
</comment>
<evidence type="ECO:0000256" key="7">
    <source>
        <dbReference type="RuleBase" id="RU365065"/>
    </source>
</evidence>
<dbReference type="InterPro" id="IPR009716">
    <property type="entry name" value="Ferroportin-1"/>
</dbReference>
<dbReference type="PANTHER" id="PTHR11660">
    <property type="entry name" value="SOLUTE CARRIER FAMILY 40 MEMBER"/>
    <property type="match status" value="1"/>
</dbReference>
<feature type="transmembrane region" description="Helical" evidence="7">
    <location>
        <begin position="357"/>
        <end position="375"/>
    </location>
</feature>
<comment type="subcellular location">
    <subcellularLocation>
        <location evidence="1 7">Membrane</location>
        <topology evidence="1 7">Multi-pass membrane protein</topology>
    </subcellularLocation>
</comment>
<evidence type="ECO:0000256" key="3">
    <source>
        <dbReference type="ARBA" id="ARBA00022448"/>
    </source>
</evidence>
<dbReference type="Pfam" id="PF06963">
    <property type="entry name" value="FPN1"/>
    <property type="match status" value="1"/>
</dbReference>
<feature type="transmembrane region" description="Helical" evidence="7">
    <location>
        <begin position="131"/>
        <end position="152"/>
    </location>
</feature>
<dbReference type="OrthoDB" id="648861at2759"/>
<dbReference type="STRING" id="503106.A0A218ZG78"/>
<feature type="transmembrane region" description="Helical" evidence="7">
    <location>
        <begin position="396"/>
        <end position="416"/>
    </location>
</feature>
<evidence type="ECO:0000256" key="1">
    <source>
        <dbReference type="ARBA" id="ARBA00004141"/>
    </source>
</evidence>
<dbReference type="GO" id="GO:0016020">
    <property type="term" value="C:membrane"/>
    <property type="evidence" value="ECO:0007669"/>
    <property type="project" value="UniProtKB-SubCell"/>
</dbReference>
<dbReference type="SUPFAM" id="SSF103473">
    <property type="entry name" value="MFS general substrate transporter"/>
    <property type="match status" value="1"/>
</dbReference>
<organism evidence="8 9">
    <name type="scientific">Diplocarpon coronariae</name>
    <dbReference type="NCBI Taxonomy" id="2795749"/>
    <lineage>
        <taxon>Eukaryota</taxon>
        <taxon>Fungi</taxon>
        <taxon>Dikarya</taxon>
        <taxon>Ascomycota</taxon>
        <taxon>Pezizomycotina</taxon>
        <taxon>Leotiomycetes</taxon>
        <taxon>Helotiales</taxon>
        <taxon>Drepanopezizaceae</taxon>
        <taxon>Diplocarpon</taxon>
    </lineage>
</organism>
<dbReference type="InParanoid" id="A0A218ZG78"/>
<dbReference type="GO" id="GO:0005381">
    <property type="term" value="F:iron ion transmembrane transporter activity"/>
    <property type="evidence" value="ECO:0007669"/>
    <property type="project" value="UniProtKB-UniRule"/>
</dbReference>
<feature type="transmembrane region" description="Helical" evidence="7">
    <location>
        <begin position="314"/>
        <end position="345"/>
    </location>
</feature>
<proteinExistence type="inferred from homology"/>
<protein>
    <recommendedName>
        <fullName evidence="7">Solute carrier family 40 member</fullName>
    </recommendedName>
</protein>
<evidence type="ECO:0000313" key="8">
    <source>
        <dbReference type="EMBL" id="OWP06754.1"/>
    </source>
</evidence>
<keyword evidence="7" id="KW-0406">Ion transport</keyword>
<name>A0A218ZG78_9HELO</name>
<keyword evidence="6 7" id="KW-0472">Membrane</keyword>
<dbReference type="InterPro" id="IPR036259">
    <property type="entry name" value="MFS_trans_sf"/>
</dbReference>
<keyword evidence="9" id="KW-1185">Reference proteome</keyword>
<dbReference type="AlphaFoldDB" id="A0A218ZG78"/>
<feature type="transmembrane region" description="Helical" evidence="7">
    <location>
        <begin position="436"/>
        <end position="455"/>
    </location>
</feature>
<evidence type="ECO:0000256" key="6">
    <source>
        <dbReference type="ARBA" id="ARBA00023136"/>
    </source>
</evidence>
<comment type="function">
    <text evidence="7">May be involved in iron transport and iron homeostasis.</text>
</comment>
<dbReference type="PANTHER" id="PTHR11660:SF57">
    <property type="entry name" value="SOLUTE CARRIER FAMILY 40 MEMBER"/>
    <property type="match status" value="1"/>
</dbReference>
<keyword evidence="3 7" id="KW-0813">Transport</keyword>
<accession>A0A218ZG78</accession>